<accession>A0A085TSS0</accession>
<dbReference type="STRING" id="1317124.DW2_16105"/>
<dbReference type="AlphaFoldDB" id="A0A085TSS0"/>
<sequence>MQHYEYKVVPAPARGDKERGLKTGVDRFALTLSRVMNDMAAKGWEYLRAETLPAEERAGLTGKSTVYHNLLVFRRVMATDPAQGIKRPESESESAANDEAAPSSEPSRKALSVDTPQGRAPSLRASRASGEPET</sequence>
<dbReference type="eggNOG" id="ENOG5032S3Y">
    <property type="taxonomic scope" value="Bacteria"/>
</dbReference>
<organism evidence="2 3">
    <name type="scientific">Thioclava atlantica</name>
    <dbReference type="NCBI Taxonomy" id="1317124"/>
    <lineage>
        <taxon>Bacteria</taxon>
        <taxon>Pseudomonadati</taxon>
        <taxon>Pseudomonadota</taxon>
        <taxon>Alphaproteobacteria</taxon>
        <taxon>Rhodobacterales</taxon>
        <taxon>Paracoccaceae</taxon>
        <taxon>Thioclava</taxon>
    </lineage>
</organism>
<dbReference type="RefSeq" id="WP_038148121.1">
    <property type="nucleotide sequence ID" value="NZ_AQRC01000015.1"/>
</dbReference>
<gene>
    <name evidence="2" type="ORF">DW2_16105</name>
</gene>
<proteinExistence type="predicted"/>
<feature type="compositionally biased region" description="Low complexity" evidence="1">
    <location>
        <begin position="93"/>
        <end position="105"/>
    </location>
</feature>
<name>A0A085TSS0_9RHOB</name>
<protein>
    <recommendedName>
        <fullName evidence="4">DUF4177 domain-containing protein</fullName>
    </recommendedName>
</protein>
<dbReference type="OrthoDB" id="7658888at2"/>
<evidence type="ECO:0000313" key="2">
    <source>
        <dbReference type="EMBL" id="KFE33767.1"/>
    </source>
</evidence>
<evidence type="ECO:0000256" key="1">
    <source>
        <dbReference type="SAM" id="MobiDB-lite"/>
    </source>
</evidence>
<dbReference type="EMBL" id="AQRC01000015">
    <property type="protein sequence ID" value="KFE33767.1"/>
    <property type="molecule type" value="Genomic_DNA"/>
</dbReference>
<reference evidence="3" key="1">
    <citation type="submission" date="2013-04" db="EMBL/GenBank/DDBJ databases">
        <title>Thioclava sp. 13D2W-2 Genome Sequencing.</title>
        <authorList>
            <person name="Lai Q."/>
            <person name="Li G."/>
            <person name="Shao Z."/>
        </authorList>
    </citation>
    <scope>NUCLEOTIDE SEQUENCE [LARGE SCALE GENOMIC DNA]</scope>
    <source>
        <strain evidence="3">13D2W-2</strain>
    </source>
</reference>
<feature type="region of interest" description="Disordered" evidence="1">
    <location>
        <begin position="82"/>
        <end position="134"/>
    </location>
</feature>
<dbReference type="PATRIC" id="fig|1317124.6.peg.3242"/>
<evidence type="ECO:0008006" key="4">
    <source>
        <dbReference type="Google" id="ProtNLM"/>
    </source>
</evidence>
<keyword evidence="3" id="KW-1185">Reference proteome</keyword>
<comment type="caution">
    <text evidence="2">The sequence shown here is derived from an EMBL/GenBank/DDBJ whole genome shotgun (WGS) entry which is preliminary data.</text>
</comment>
<evidence type="ECO:0000313" key="3">
    <source>
        <dbReference type="Proteomes" id="UP000028607"/>
    </source>
</evidence>
<dbReference type="Proteomes" id="UP000028607">
    <property type="component" value="Unassembled WGS sequence"/>
</dbReference>
<reference evidence="2 3" key="2">
    <citation type="journal article" date="2015" name="Antonie Van Leeuwenhoek">
        <title>Thioclava indica sp. nov., isolated from surface seawater of the Indian Ocean.</title>
        <authorList>
            <person name="Liu Y."/>
            <person name="Lai Q."/>
            <person name="Du J."/>
            <person name="Xu H."/>
            <person name="Jiang L."/>
            <person name="Shao Z."/>
        </authorList>
    </citation>
    <scope>NUCLEOTIDE SEQUENCE [LARGE SCALE GENOMIC DNA]</scope>
    <source>
        <strain evidence="2 3">13D2W-2</strain>
    </source>
</reference>